<dbReference type="OrthoDB" id="9804482at2"/>
<evidence type="ECO:0000256" key="1">
    <source>
        <dbReference type="ARBA" id="ARBA00010243"/>
    </source>
</evidence>
<keyword evidence="4" id="KW-0378">Hydrolase</keyword>
<dbReference type="InterPro" id="IPR001405">
    <property type="entry name" value="UPF0758"/>
</dbReference>
<dbReference type="PANTHER" id="PTHR30471:SF3">
    <property type="entry name" value="UPF0758 PROTEIN YEES-RELATED"/>
    <property type="match status" value="1"/>
</dbReference>
<evidence type="ECO:0000256" key="4">
    <source>
        <dbReference type="ARBA" id="ARBA00022801"/>
    </source>
</evidence>
<accession>A0A6C2CAS4</accession>
<reference evidence="8 9" key="1">
    <citation type="submission" date="2019-01" db="EMBL/GenBank/DDBJ databases">
        <title>Weissella sp. nov., a novel lactic acid bacterium isolated from animal feces.</title>
        <authorList>
            <person name="Wang L.-T."/>
        </authorList>
    </citation>
    <scope>NUCLEOTIDE SEQUENCE [LARGE SCALE GENOMIC DNA]</scope>
    <source>
        <strain evidence="8 9">8H-2</strain>
    </source>
</reference>
<keyword evidence="6" id="KW-0482">Metalloprotease</keyword>
<comment type="similarity">
    <text evidence="1">Belongs to the UPF0758 family.</text>
</comment>
<dbReference type="InterPro" id="IPR025657">
    <property type="entry name" value="RadC_JAB"/>
</dbReference>
<keyword evidence="9" id="KW-1185">Reference proteome</keyword>
<keyword evidence="5" id="KW-0862">Zinc</keyword>
<dbReference type="GO" id="GO:0046872">
    <property type="term" value="F:metal ion binding"/>
    <property type="evidence" value="ECO:0007669"/>
    <property type="project" value="UniProtKB-KW"/>
</dbReference>
<dbReference type="InterPro" id="IPR020891">
    <property type="entry name" value="UPF0758_CS"/>
</dbReference>
<dbReference type="Proteomes" id="UP000371977">
    <property type="component" value="Unassembled WGS sequence"/>
</dbReference>
<dbReference type="InterPro" id="IPR037518">
    <property type="entry name" value="MPN"/>
</dbReference>
<dbReference type="GO" id="GO:0008237">
    <property type="term" value="F:metallopeptidase activity"/>
    <property type="evidence" value="ECO:0007669"/>
    <property type="project" value="UniProtKB-KW"/>
</dbReference>
<protein>
    <submittedName>
        <fullName evidence="8">DNA repair protein RadC</fullName>
    </submittedName>
</protein>
<evidence type="ECO:0000256" key="6">
    <source>
        <dbReference type="ARBA" id="ARBA00023049"/>
    </source>
</evidence>
<evidence type="ECO:0000256" key="5">
    <source>
        <dbReference type="ARBA" id="ARBA00022833"/>
    </source>
</evidence>
<dbReference type="EMBL" id="SDGZ01000010">
    <property type="protein sequence ID" value="TYC50155.1"/>
    <property type="molecule type" value="Genomic_DNA"/>
</dbReference>
<organism evidence="8 9">
    <name type="scientific">Weissella muntiaci</name>
    <dbReference type="NCBI Taxonomy" id="2508881"/>
    <lineage>
        <taxon>Bacteria</taxon>
        <taxon>Bacillati</taxon>
        <taxon>Bacillota</taxon>
        <taxon>Bacilli</taxon>
        <taxon>Lactobacillales</taxon>
        <taxon>Lactobacillaceae</taxon>
        <taxon>Weissella</taxon>
    </lineage>
</organism>
<evidence type="ECO:0000259" key="7">
    <source>
        <dbReference type="PROSITE" id="PS50249"/>
    </source>
</evidence>
<dbReference type="Pfam" id="PF04002">
    <property type="entry name" value="RadC"/>
    <property type="match status" value="1"/>
</dbReference>
<evidence type="ECO:0000256" key="2">
    <source>
        <dbReference type="ARBA" id="ARBA00022670"/>
    </source>
</evidence>
<proteinExistence type="inferred from homology"/>
<comment type="caution">
    <text evidence="8">The sequence shown here is derived from an EMBL/GenBank/DDBJ whole genome shotgun (WGS) entry which is preliminary data.</text>
</comment>
<keyword evidence="2" id="KW-0645">Protease</keyword>
<dbReference type="PROSITE" id="PS01302">
    <property type="entry name" value="UPF0758"/>
    <property type="match status" value="1"/>
</dbReference>
<dbReference type="GO" id="GO:0006508">
    <property type="term" value="P:proteolysis"/>
    <property type="evidence" value="ECO:0007669"/>
    <property type="project" value="UniProtKB-KW"/>
</dbReference>
<evidence type="ECO:0000313" key="8">
    <source>
        <dbReference type="EMBL" id="TYC50155.1"/>
    </source>
</evidence>
<dbReference type="PROSITE" id="PS50249">
    <property type="entry name" value="MPN"/>
    <property type="match status" value="1"/>
</dbReference>
<dbReference type="RefSeq" id="WP_148622237.1">
    <property type="nucleotide sequence ID" value="NZ_SDGZ01000010.1"/>
</dbReference>
<dbReference type="Gene3D" id="3.40.140.10">
    <property type="entry name" value="Cytidine Deaminase, domain 2"/>
    <property type="match status" value="1"/>
</dbReference>
<dbReference type="PANTHER" id="PTHR30471">
    <property type="entry name" value="DNA REPAIR PROTEIN RADC"/>
    <property type="match status" value="1"/>
</dbReference>
<keyword evidence="3" id="KW-0479">Metal-binding</keyword>
<gene>
    <name evidence="8" type="ORF">ESZ50_03635</name>
</gene>
<evidence type="ECO:0000256" key="3">
    <source>
        <dbReference type="ARBA" id="ARBA00022723"/>
    </source>
</evidence>
<feature type="domain" description="MPN" evidence="7">
    <location>
        <begin position="3"/>
        <end position="125"/>
    </location>
</feature>
<sequence length="150" mass="16884">MERVKSVKELGETLIVAMGSALQEECWVIGLSTQMQVLLMKRVALGTVDGVSVHPRDIFRDLVAVNAYGFVLAHNHPSGILTLSESDERFKVQLEICSKLMQYHFLDFIVVTKQSFLSQRALGKMPKVSLTDVFKPYLSSNKFKPPNTRI</sequence>
<dbReference type="AlphaFoldDB" id="A0A6C2CAS4"/>
<evidence type="ECO:0000313" key="9">
    <source>
        <dbReference type="Proteomes" id="UP000371977"/>
    </source>
</evidence>
<name>A0A6C2CAS4_9LACO</name>